<feature type="region of interest" description="Disordered" evidence="1">
    <location>
        <begin position="1"/>
        <end position="41"/>
    </location>
</feature>
<keyword evidence="3" id="KW-1185">Reference proteome</keyword>
<gene>
    <name evidence="2" type="ORF">LA76x_2227</name>
</gene>
<sequence>MRRPLRWPRRMPPPGLPASRPRQNDRSPSQTSRRIKPSESL</sequence>
<evidence type="ECO:0000313" key="3">
    <source>
        <dbReference type="Proteomes" id="UP000060787"/>
    </source>
</evidence>
<proteinExistence type="predicted"/>
<evidence type="ECO:0000256" key="1">
    <source>
        <dbReference type="SAM" id="MobiDB-lite"/>
    </source>
</evidence>
<organism evidence="2 3">
    <name type="scientific">Lysobacter antibioticus</name>
    <dbReference type="NCBI Taxonomy" id="84531"/>
    <lineage>
        <taxon>Bacteria</taxon>
        <taxon>Pseudomonadati</taxon>
        <taxon>Pseudomonadota</taxon>
        <taxon>Gammaproteobacteria</taxon>
        <taxon>Lysobacterales</taxon>
        <taxon>Lysobacteraceae</taxon>
        <taxon>Lysobacter</taxon>
    </lineage>
</organism>
<dbReference type="AlphaFoldDB" id="A0A0S2F9Y2"/>
<dbReference type="Proteomes" id="UP000060787">
    <property type="component" value="Chromosome"/>
</dbReference>
<dbReference type="PATRIC" id="fig|84531.8.peg.2241"/>
<dbReference type="KEGG" id="lab:LA76x_2227"/>
<name>A0A0S2F9Y2_LYSAN</name>
<reference evidence="2 3" key="1">
    <citation type="journal article" date="2015" name="BMC Genomics">
        <title>Comparative genomics and metabolic profiling of the genus Lysobacter.</title>
        <authorList>
            <person name="de Bruijn I."/>
            <person name="Cheng X."/>
            <person name="de Jager V."/>
            <person name="Exposito R.G."/>
            <person name="Watrous J."/>
            <person name="Patel N."/>
            <person name="Postma J."/>
            <person name="Dorrestein P.C."/>
            <person name="Kobayashi D."/>
            <person name="Raaijmakers J.M."/>
        </authorList>
    </citation>
    <scope>NUCLEOTIDE SEQUENCE [LARGE SCALE GENOMIC DNA]</scope>
    <source>
        <strain evidence="2 3">76</strain>
    </source>
</reference>
<protein>
    <submittedName>
        <fullName evidence="2">Uncharacterized protein</fullName>
    </submittedName>
</protein>
<dbReference type="EMBL" id="CP011129">
    <property type="protein sequence ID" value="ALN80362.1"/>
    <property type="molecule type" value="Genomic_DNA"/>
</dbReference>
<accession>A0A0S2F9Y2</accession>
<evidence type="ECO:0000313" key="2">
    <source>
        <dbReference type="EMBL" id="ALN80362.1"/>
    </source>
</evidence>